<evidence type="ECO:0000313" key="3">
    <source>
        <dbReference type="EMBL" id="GIJ68763.1"/>
    </source>
</evidence>
<keyword evidence="2" id="KW-0732">Signal</keyword>
<dbReference type="Pfam" id="PF10096">
    <property type="entry name" value="DUF2334"/>
    <property type="match status" value="1"/>
</dbReference>
<evidence type="ECO:0000256" key="1">
    <source>
        <dbReference type="SAM" id="MobiDB-lite"/>
    </source>
</evidence>
<dbReference type="InterPro" id="IPR018763">
    <property type="entry name" value="DUF2334"/>
</dbReference>
<evidence type="ECO:0008006" key="5">
    <source>
        <dbReference type="Google" id="ProtNLM"/>
    </source>
</evidence>
<comment type="caution">
    <text evidence="3">The sequence shown here is derived from an EMBL/GenBank/DDBJ whole genome shotgun (WGS) entry which is preliminary data.</text>
</comment>
<evidence type="ECO:0000313" key="4">
    <source>
        <dbReference type="Proteomes" id="UP000635606"/>
    </source>
</evidence>
<dbReference type="Proteomes" id="UP000635606">
    <property type="component" value="Unassembled WGS sequence"/>
</dbReference>
<feature type="region of interest" description="Disordered" evidence="1">
    <location>
        <begin position="34"/>
        <end position="80"/>
    </location>
</feature>
<proteinExistence type="predicted"/>
<dbReference type="EMBL" id="BOPH01000048">
    <property type="protein sequence ID" value="GIJ68763.1"/>
    <property type="molecule type" value="Genomic_DNA"/>
</dbReference>
<gene>
    <name evidence="3" type="ORF">Voc01_036800</name>
</gene>
<reference evidence="3" key="1">
    <citation type="submission" date="2021-01" db="EMBL/GenBank/DDBJ databases">
        <title>Whole genome shotgun sequence of Virgisporangium ochraceum NBRC 16418.</title>
        <authorList>
            <person name="Komaki H."/>
            <person name="Tamura T."/>
        </authorList>
    </citation>
    <scope>NUCLEOTIDE SEQUENCE</scope>
    <source>
        <strain evidence="3">NBRC 16418</strain>
    </source>
</reference>
<feature type="signal peptide" evidence="2">
    <location>
        <begin position="1"/>
        <end position="30"/>
    </location>
</feature>
<dbReference type="RefSeq" id="WP_203928705.1">
    <property type="nucleotide sequence ID" value="NZ_BOPH01000048.1"/>
</dbReference>
<dbReference type="CDD" id="cd10923">
    <property type="entry name" value="CE4_COG5298"/>
    <property type="match status" value="1"/>
</dbReference>
<dbReference type="AlphaFoldDB" id="A0A8J3ZTG3"/>
<protein>
    <recommendedName>
        <fullName evidence="5">DUF2334 domain-containing protein</fullName>
    </recommendedName>
</protein>
<name>A0A8J3ZTG3_9ACTN</name>
<feature type="chain" id="PRO_5035268421" description="DUF2334 domain-containing protein" evidence="2">
    <location>
        <begin position="31"/>
        <end position="589"/>
    </location>
</feature>
<evidence type="ECO:0000256" key="2">
    <source>
        <dbReference type="SAM" id="SignalP"/>
    </source>
</evidence>
<accession>A0A8J3ZTG3</accession>
<sequence>MNLRRTIATALTTAVLAGGGALVAPVAATAAPRTVETARGDDGSTPLPAPPAPTKKRPEQRLVGASGTRAAATKRADPNRAATTIPNLVTGKAAPGGGTAKTLVLYDETGPYAWLGEIYAQQTANLVSRFGSWTVHPVSGYRTGELGAYSAVVYVGSTYDEPLPVSFLDDVLGTTLPVLWMYDNIWQLSARAAATGADFQTRYGYTWKQFDTSAVAEVRYDGTSLTRDTINGSGIMDHVVTDASKVTVLGDAVRPDGTTFPWALRSANLTYLGEIPYAYVTHDDRYIAFADLLTGVIAPATPERHRALVRIEDVGPDADPAELRAVADLLSSKKVPFTVAVYPRYRDPKGVQTGGRAEDYTLRQRPEVVKALKYMQAKGGTLLMHGYTHQLGAENNPYDGVSGNDFEFYRAHVDDQDRVIYDGPVNGDSAAWTLNRIAASKLEFARAGLSQPTIFEFPHYAGSATNYAVVNSVFGVRYERGLYFPGTLRGKAADHAKLSGQFFPYAVRDVYGSVVVPENIGNIEPVAYNTHPVRLPADLIASARRNLVVRDGVASFFYHPFLGTEYLKQTVDGIQGLGYTFVAATSIAR</sequence>
<organism evidence="3 4">
    <name type="scientific">Virgisporangium ochraceum</name>
    <dbReference type="NCBI Taxonomy" id="65505"/>
    <lineage>
        <taxon>Bacteria</taxon>
        <taxon>Bacillati</taxon>
        <taxon>Actinomycetota</taxon>
        <taxon>Actinomycetes</taxon>
        <taxon>Micromonosporales</taxon>
        <taxon>Micromonosporaceae</taxon>
        <taxon>Virgisporangium</taxon>
    </lineage>
</organism>
<keyword evidence="4" id="KW-1185">Reference proteome</keyword>